<reference evidence="1" key="1">
    <citation type="submission" date="2020-07" db="EMBL/GenBank/DDBJ databases">
        <authorList>
            <person name="Tarantini F.S."/>
            <person name="Hong K.W."/>
            <person name="Chan K.G."/>
        </authorList>
    </citation>
    <scope>NUCLEOTIDE SEQUENCE</scope>
    <source>
        <strain evidence="1">32-07</strain>
    </source>
</reference>
<accession>A0ABX8QVY5</accession>
<dbReference type="EMBL" id="CP059572">
    <property type="protein sequence ID" value="QXJ22986.1"/>
    <property type="molecule type" value="Genomic_DNA"/>
</dbReference>
<evidence type="ECO:0000313" key="1">
    <source>
        <dbReference type="EMBL" id="QXJ22986.1"/>
    </source>
</evidence>
<evidence type="ECO:0000313" key="2">
    <source>
        <dbReference type="Proteomes" id="UP001049518"/>
    </source>
</evidence>
<organism evidence="1 2">
    <name type="scientific">Actinomadura graeca</name>
    <dbReference type="NCBI Taxonomy" id="2750812"/>
    <lineage>
        <taxon>Bacteria</taxon>
        <taxon>Bacillati</taxon>
        <taxon>Actinomycetota</taxon>
        <taxon>Actinomycetes</taxon>
        <taxon>Streptosporangiales</taxon>
        <taxon>Thermomonosporaceae</taxon>
        <taxon>Actinomadura</taxon>
    </lineage>
</organism>
<dbReference type="RefSeq" id="WP_231328659.1">
    <property type="nucleotide sequence ID" value="NZ_CP059572.1"/>
</dbReference>
<name>A0ABX8QVY5_9ACTN</name>
<gene>
    <name evidence="1" type="ORF">AGRA3207_004073</name>
</gene>
<proteinExistence type="predicted"/>
<keyword evidence="2" id="KW-1185">Reference proteome</keyword>
<protein>
    <submittedName>
        <fullName evidence="1">Uncharacterized protein</fullName>
    </submittedName>
</protein>
<dbReference type="Proteomes" id="UP001049518">
    <property type="component" value="Chromosome"/>
</dbReference>
<sequence length="90" mass="9476">MQLLKGLRESLCALGLSVQLQHSLPGLAVGTTTPGLFVWVFVGASGRTFTWRRDDSKHPVDDMPGAAAQIARFVSAQGGQLNGSANGHTD</sequence>